<dbReference type="SMART" id="SM00849">
    <property type="entry name" value="Lactamase_B"/>
    <property type="match status" value="1"/>
</dbReference>
<dbReference type="GO" id="GO:0006303">
    <property type="term" value="P:double-strand break repair via nonhomologous end joining"/>
    <property type="evidence" value="ECO:0007669"/>
    <property type="project" value="TreeGrafter"/>
</dbReference>
<dbReference type="PANTHER" id="PTHR23240">
    <property type="entry name" value="DNA CROSS-LINK REPAIR PROTEIN PSO2/SNM1-RELATED"/>
    <property type="match status" value="1"/>
</dbReference>
<keyword evidence="4" id="KW-0234">DNA repair</keyword>
<dbReference type="InterPro" id="IPR036866">
    <property type="entry name" value="RibonucZ/Hydroxyglut_hydro"/>
</dbReference>
<proteinExistence type="inferred from homology"/>
<accession>A0A1Y1YGV7</accession>
<organism evidence="8 9">
    <name type="scientific">Basidiobolus meristosporus CBS 931.73</name>
    <dbReference type="NCBI Taxonomy" id="1314790"/>
    <lineage>
        <taxon>Eukaryota</taxon>
        <taxon>Fungi</taxon>
        <taxon>Fungi incertae sedis</taxon>
        <taxon>Zoopagomycota</taxon>
        <taxon>Entomophthoromycotina</taxon>
        <taxon>Basidiobolomycetes</taxon>
        <taxon>Basidiobolales</taxon>
        <taxon>Basidiobolaceae</taxon>
        <taxon>Basidiobolus</taxon>
    </lineage>
</organism>
<feature type="region of interest" description="Disordered" evidence="6">
    <location>
        <begin position="1"/>
        <end position="71"/>
    </location>
</feature>
<dbReference type="GO" id="GO:0035312">
    <property type="term" value="F:5'-3' DNA exonuclease activity"/>
    <property type="evidence" value="ECO:0007669"/>
    <property type="project" value="TreeGrafter"/>
</dbReference>
<comment type="similarity">
    <text evidence="2">Belongs to the DNA repair metallo-beta-lactamase (DRMBL) family.</text>
</comment>
<feature type="region of interest" description="Disordered" evidence="6">
    <location>
        <begin position="166"/>
        <end position="207"/>
    </location>
</feature>
<dbReference type="FunCoup" id="A0A1Y1YGV7">
    <property type="interactions" value="516"/>
</dbReference>
<dbReference type="InParanoid" id="A0A1Y1YGV7"/>
<evidence type="ECO:0000256" key="1">
    <source>
        <dbReference type="ARBA" id="ARBA00004123"/>
    </source>
</evidence>
<dbReference type="PANTHER" id="PTHR23240:SF6">
    <property type="entry name" value="DNA CROSS-LINK REPAIR 1A PROTEIN"/>
    <property type="match status" value="1"/>
</dbReference>
<dbReference type="GO" id="GO:0005634">
    <property type="term" value="C:nucleus"/>
    <property type="evidence" value="ECO:0007669"/>
    <property type="project" value="UniProtKB-SubCell"/>
</dbReference>
<evidence type="ECO:0000256" key="6">
    <source>
        <dbReference type="SAM" id="MobiDB-lite"/>
    </source>
</evidence>
<sequence length="564" mass="63759">METWSDEDFSSDTKGITQHKGSRTPLRKKRSDNARETASLPYNDTCVTNQDVTSEEPTISTPAREPQPQHSCTSIGEEICCPLCKQNLLDFSLEEREAHVNQCLDSCFTPPASPKLSHIQVKQEIDAFSVQSENQPGAPKTKPESSTAAPTKHEQITLWKKLLDGNSRRSASNAGDVAGKRSLYHESQPLEKKIKSENDGDKGTRKRGCPFYKKLPNTKFTVDAFSYGKIEDCTGYFLSHYHSDHYRGITKGFNHGPIYCSSVTGNLLRLHIGVSEDMIVRLPFNQEVDIQGIKVVLLDANHCPGSAVFLFKLPNGTNYLHTGDFRASKELALNPFLRASQEPGAGFNRSYIDHLYLDTTYCKEQYRFPSQPEVIQYVSDLMRKRFRENPKVLIAVGTYLIGKERIVLGIANAIEKKIFGDARKRGTLSRLEWPELQGLLTTEPACTNVHIVPMRSLNPGILGKYLKEHAPHFNAIIGIRPTGWAFKGSGLHDIKPRTYGNISIYEVPYSEHSSYLELQEFVQIIRPRKIIPTVNVHSEKSRREMNEIFHKWTIENPYFNKTDG</sequence>
<comment type="caution">
    <text evidence="8">The sequence shown here is derived from an EMBL/GenBank/DDBJ whole genome shotgun (WGS) entry which is preliminary data.</text>
</comment>
<feature type="compositionally biased region" description="Basic and acidic residues" evidence="6">
    <location>
        <begin position="188"/>
        <end position="203"/>
    </location>
</feature>
<comment type="subcellular location">
    <subcellularLocation>
        <location evidence="1">Nucleus</location>
    </subcellularLocation>
</comment>
<dbReference type="Proteomes" id="UP000193498">
    <property type="component" value="Unassembled WGS sequence"/>
</dbReference>
<dbReference type="GO" id="GO:0036297">
    <property type="term" value="P:interstrand cross-link repair"/>
    <property type="evidence" value="ECO:0007669"/>
    <property type="project" value="TreeGrafter"/>
</dbReference>
<feature type="region of interest" description="Disordered" evidence="6">
    <location>
        <begin position="131"/>
        <end position="153"/>
    </location>
</feature>
<evidence type="ECO:0000313" key="8">
    <source>
        <dbReference type="EMBL" id="ORX97188.1"/>
    </source>
</evidence>
<dbReference type="Gene3D" id="3.40.50.12650">
    <property type="match status" value="1"/>
</dbReference>
<evidence type="ECO:0000256" key="2">
    <source>
        <dbReference type="ARBA" id="ARBA00010304"/>
    </source>
</evidence>
<evidence type="ECO:0000256" key="3">
    <source>
        <dbReference type="ARBA" id="ARBA00022763"/>
    </source>
</evidence>
<keyword evidence="3" id="KW-0227">DNA damage</keyword>
<name>A0A1Y1YGV7_9FUNG</name>
<dbReference type="InterPro" id="IPR001279">
    <property type="entry name" value="Metallo-B-lactamas"/>
</dbReference>
<protein>
    <submittedName>
        <fullName evidence="8">DRMBL-domain-containing protein</fullName>
    </submittedName>
</protein>
<dbReference type="InterPro" id="IPR011084">
    <property type="entry name" value="DRMBL"/>
</dbReference>
<feature type="compositionally biased region" description="Acidic residues" evidence="6">
    <location>
        <begin position="1"/>
        <end position="10"/>
    </location>
</feature>
<evidence type="ECO:0000256" key="4">
    <source>
        <dbReference type="ARBA" id="ARBA00023204"/>
    </source>
</evidence>
<dbReference type="CDD" id="cd16273">
    <property type="entry name" value="SNM1A-1C-like_MBL-fold"/>
    <property type="match status" value="1"/>
</dbReference>
<reference evidence="8 9" key="1">
    <citation type="submission" date="2016-07" db="EMBL/GenBank/DDBJ databases">
        <title>Pervasive Adenine N6-methylation of Active Genes in Fungi.</title>
        <authorList>
            <consortium name="DOE Joint Genome Institute"/>
            <person name="Mondo S.J."/>
            <person name="Dannebaum R.O."/>
            <person name="Kuo R.C."/>
            <person name="Labutti K."/>
            <person name="Haridas S."/>
            <person name="Kuo A."/>
            <person name="Salamov A."/>
            <person name="Ahrendt S.R."/>
            <person name="Lipzen A."/>
            <person name="Sullivan W."/>
            <person name="Andreopoulos W.B."/>
            <person name="Clum A."/>
            <person name="Lindquist E."/>
            <person name="Daum C."/>
            <person name="Ramamoorthy G.K."/>
            <person name="Gryganskyi A."/>
            <person name="Culley D."/>
            <person name="Magnuson J.K."/>
            <person name="James T.Y."/>
            <person name="O'Malley M.A."/>
            <person name="Stajich J.E."/>
            <person name="Spatafora J.W."/>
            <person name="Visel A."/>
            <person name="Grigoriev I.V."/>
        </authorList>
    </citation>
    <scope>NUCLEOTIDE SEQUENCE [LARGE SCALE GENOMIC DNA]</scope>
    <source>
        <strain evidence="8 9">CBS 931.73</strain>
    </source>
</reference>
<dbReference type="OrthoDB" id="262529at2759"/>
<keyword evidence="9" id="KW-1185">Reference proteome</keyword>
<dbReference type="Pfam" id="PF07522">
    <property type="entry name" value="DRMBL"/>
    <property type="match status" value="1"/>
</dbReference>
<dbReference type="SUPFAM" id="SSF56281">
    <property type="entry name" value="Metallo-hydrolase/oxidoreductase"/>
    <property type="match status" value="1"/>
</dbReference>
<evidence type="ECO:0000256" key="5">
    <source>
        <dbReference type="ARBA" id="ARBA00023242"/>
    </source>
</evidence>
<feature type="compositionally biased region" description="Polar residues" evidence="6">
    <location>
        <begin position="40"/>
        <end position="61"/>
    </location>
</feature>
<evidence type="ECO:0000259" key="7">
    <source>
        <dbReference type="SMART" id="SM00849"/>
    </source>
</evidence>
<gene>
    <name evidence="8" type="ORF">K493DRAFT_336634</name>
</gene>
<dbReference type="FunFam" id="3.40.50.12650:FF:000001">
    <property type="entry name" value="DNA cross-link repair 1A"/>
    <property type="match status" value="1"/>
</dbReference>
<dbReference type="Gene3D" id="3.60.15.10">
    <property type="entry name" value="Ribonuclease Z/Hydroxyacylglutathione hydrolase-like"/>
    <property type="match status" value="1"/>
</dbReference>
<dbReference type="STRING" id="1314790.A0A1Y1YGV7"/>
<feature type="compositionally biased region" description="Basic residues" evidence="6">
    <location>
        <begin position="20"/>
        <end position="30"/>
    </location>
</feature>
<feature type="domain" description="Metallo-beta-lactamase" evidence="7">
    <location>
        <begin position="208"/>
        <end position="366"/>
    </location>
</feature>
<evidence type="ECO:0000313" key="9">
    <source>
        <dbReference type="Proteomes" id="UP000193498"/>
    </source>
</evidence>
<dbReference type="EMBL" id="MCFE01000137">
    <property type="protein sequence ID" value="ORX97188.1"/>
    <property type="molecule type" value="Genomic_DNA"/>
</dbReference>
<dbReference type="AlphaFoldDB" id="A0A1Y1YGV7"/>
<keyword evidence="5" id="KW-0539">Nucleus</keyword>
<dbReference type="GO" id="GO:0003684">
    <property type="term" value="F:damaged DNA binding"/>
    <property type="evidence" value="ECO:0007669"/>
    <property type="project" value="TreeGrafter"/>
</dbReference>